<dbReference type="InterPro" id="IPR035516">
    <property type="entry name" value="Gyrase/topoIV_suA_C"/>
</dbReference>
<feature type="region of interest" description="Disordered" evidence="1">
    <location>
        <begin position="142"/>
        <end position="227"/>
    </location>
</feature>
<gene>
    <name evidence="2" type="ORF">B2A_04837</name>
</gene>
<dbReference type="GO" id="GO:0009330">
    <property type="term" value="C:DNA topoisomerase type II (double strand cut, ATP-hydrolyzing) complex"/>
    <property type="evidence" value="ECO:0007669"/>
    <property type="project" value="TreeGrafter"/>
</dbReference>
<name>T1BW18_9ZZZZ</name>
<dbReference type="PANTHER" id="PTHR43493">
    <property type="entry name" value="DNA GYRASE/TOPOISOMERASE SUBUNIT A"/>
    <property type="match status" value="1"/>
</dbReference>
<feature type="non-terminal residue" evidence="2">
    <location>
        <position position="227"/>
    </location>
</feature>
<dbReference type="SUPFAM" id="SSF101904">
    <property type="entry name" value="GyrA/ParC C-terminal domain-like"/>
    <property type="match status" value="1"/>
</dbReference>
<accession>T1BW18</accession>
<dbReference type="Gene3D" id="2.120.10.90">
    <property type="entry name" value="DNA gyrase/topoisomerase IV, subunit A, C-terminal"/>
    <property type="match status" value="1"/>
</dbReference>
<protein>
    <submittedName>
        <fullName evidence="2">DNA gyrase subunit A</fullName>
    </submittedName>
</protein>
<proteinExistence type="predicted"/>
<dbReference type="GO" id="GO:0003918">
    <property type="term" value="F:DNA topoisomerase type II (double strand cut, ATP-hydrolyzing) activity"/>
    <property type="evidence" value="ECO:0007669"/>
    <property type="project" value="TreeGrafter"/>
</dbReference>
<sequence length="227" mass="24186">MVRFAERRVRTTGRATYGVRGLKLKGREDRVVAMTPVSRQFPSLLTVTSTGFGKRSPVEDYRLTGRGASGVIGIKTGGRNGHVVTVLPVTGDDEVLLTTQKGITLRAPVGQVREQSRNTLGVILIRVEPGDEVMAAVRLVAPGEAPSAPATDRPDGPGDGDPPEEDDAPPCRRPKGKVLLLCPKSPVPRSGPGRHFVNGGQLHLPRLRVPGEPRPRRGAAGRGNRAV</sequence>
<organism evidence="2">
    <name type="scientific">mine drainage metagenome</name>
    <dbReference type="NCBI Taxonomy" id="410659"/>
    <lineage>
        <taxon>unclassified sequences</taxon>
        <taxon>metagenomes</taxon>
        <taxon>ecological metagenomes</taxon>
    </lineage>
</organism>
<dbReference type="AlphaFoldDB" id="T1BW18"/>
<comment type="caution">
    <text evidence="2">The sequence shown here is derived from an EMBL/GenBank/DDBJ whole genome shotgun (WGS) entry which is preliminary data.</text>
</comment>
<dbReference type="Pfam" id="PF03989">
    <property type="entry name" value="DNA_gyraseA_C"/>
    <property type="match status" value="3"/>
</dbReference>
<dbReference type="PANTHER" id="PTHR43493:SF5">
    <property type="entry name" value="DNA GYRASE SUBUNIT A, CHLOROPLASTIC_MITOCHONDRIAL"/>
    <property type="match status" value="1"/>
</dbReference>
<reference evidence="2" key="2">
    <citation type="journal article" date="2014" name="ISME J.">
        <title>Microbial stratification in low pH oxic and suboxic macroscopic growths along an acid mine drainage.</title>
        <authorList>
            <person name="Mendez-Garcia C."/>
            <person name="Mesa V."/>
            <person name="Sprenger R.R."/>
            <person name="Richter M."/>
            <person name="Diez M.S."/>
            <person name="Solano J."/>
            <person name="Bargiela R."/>
            <person name="Golyshina O.V."/>
            <person name="Manteca A."/>
            <person name="Ramos J.L."/>
            <person name="Gallego J.R."/>
            <person name="Llorente I."/>
            <person name="Martins Dos Santos V.A."/>
            <person name="Jensen O.N."/>
            <person name="Pelaez A.I."/>
            <person name="Sanchez J."/>
            <person name="Ferrer M."/>
        </authorList>
    </citation>
    <scope>NUCLEOTIDE SEQUENCE</scope>
</reference>
<dbReference type="GO" id="GO:0006265">
    <property type="term" value="P:DNA topological change"/>
    <property type="evidence" value="ECO:0007669"/>
    <property type="project" value="InterPro"/>
</dbReference>
<evidence type="ECO:0000256" key="1">
    <source>
        <dbReference type="SAM" id="MobiDB-lite"/>
    </source>
</evidence>
<dbReference type="GO" id="GO:0003677">
    <property type="term" value="F:DNA binding"/>
    <property type="evidence" value="ECO:0007669"/>
    <property type="project" value="InterPro"/>
</dbReference>
<dbReference type="EMBL" id="AUZZ01003286">
    <property type="protein sequence ID" value="EQD57374.1"/>
    <property type="molecule type" value="Genomic_DNA"/>
</dbReference>
<dbReference type="InterPro" id="IPR006691">
    <property type="entry name" value="GyrA/parC_rep"/>
</dbReference>
<evidence type="ECO:0000313" key="2">
    <source>
        <dbReference type="EMBL" id="EQD57374.1"/>
    </source>
</evidence>
<dbReference type="InterPro" id="IPR050220">
    <property type="entry name" value="Type_II_DNA_Topoisomerases"/>
</dbReference>
<dbReference type="GO" id="GO:0005524">
    <property type="term" value="F:ATP binding"/>
    <property type="evidence" value="ECO:0007669"/>
    <property type="project" value="InterPro"/>
</dbReference>
<dbReference type="GO" id="GO:0005737">
    <property type="term" value="C:cytoplasm"/>
    <property type="evidence" value="ECO:0007669"/>
    <property type="project" value="TreeGrafter"/>
</dbReference>
<reference evidence="2" key="1">
    <citation type="submission" date="2013-08" db="EMBL/GenBank/DDBJ databases">
        <authorList>
            <person name="Mendez C."/>
            <person name="Richter M."/>
            <person name="Ferrer M."/>
            <person name="Sanchez J."/>
        </authorList>
    </citation>
    <scope>NUCLEOTIDE SEQUENCE</scope>
</reference>